<dbReference type="Pfam" id="PF00593">
    <property type="entry name" value="TonB_dep_Rec_b-barrel"/>
    <property type="match status" value="1"/>
</dbReference>
<dbReference type="SUPFAM" id="SSF56935">
    <property type="entry name" value="Porins"/>
    <property type="match status" value="1"/>
</dbReference>
<dbReference type="EMBL" id="JBHSDU010000014">
    <property type="protein sequence ID" value="MFC4312752.1"/>
    <property type="molecule type" value="Genomic_DNA"/>
</dbReference>
<dbReference type="Proteomes" id="UP001595904">
    <property type="component" value="Unassembled WGS sequence"/>
</dbReference>
<name>A0ABV8T079_9GAMM</name>
<dbReference type="PANTHER" id="PTHR40980:SF3">
    <property type="entry name" value="TONB-DEPENDENT RECEPTOR-LIKE BETA-BARREL DOMAIN-CONTAINING PROTEIN"/>
    <property type="match status" value="1"/>
</dbReference>
<dbReference type="InterPro" id="IPR010104">
    <property type="entry name" value="TonB_rcpt_bac"/>
</dbReference>
<dbReference type="NCBIfam" id="TIGR01782">
    <property type="entry name" value="TonB-Xanth-Caul"/>
    <property type="match status" value="1"/>
</dbReference>
<dbReference type="InterPro" id="IPR012910">
    <property type="entry name" value="Plug_dom"/>
</dbReference>
<dbReference type="Gene3D" id="2.170.130.10">
    <property type="entry name" value="TonB-dependent receptor, plug domain"/>
    <property type="match status" value="1"/>
</dbReference>
<organism evidence="7 8">
    <name type="scientific">Steroidobacter flavus</name>
    <dbReference type="NCBI Taxonomy" id="1842136"/>
    <lineage>
        <taxon>Bacteria</taxon>
        <taxon>Pseudomonadati</taxon>
        <taxon>Pseudomonadota</taxon>
        <taxon>Gammaproteobacteria</taxon>
        <taxon>Steroidobacterales</taxon>
        <taxon>Steroidobacteraceae</taxon>
        <taxon>Steroidobacter</taxon>
    </lineage>
</organism>
<keyword evidence="4" id="KW-0798">TonB box</keyword>
<keyword evidence="8" id="KW-1185">Reference proteome</keyword>
<keyword evidence="3" id="KW-0998">Cell outer membrane</keyword>
<comment type="subcellular location">
    <subcellularLocation>
        <location evidence="1 4">Cell outer membrane</location>
    </subcellularLocation>
</comment>
<protein>
    <submittedName>
        <fullName evidence="7">TonB-dependent receptor</fullName>
    </submittedName>
</protein>
<sequence length="975" mass="106884">MAEVSSHGAEHGSSVTIAVRRALHLRNAASTVPALAILLALSTTPAQSQNASGASSEVEEVVVTGIREQLKTSQARKAEAEEILDSITASDIGALPDRSVTEVLQRIPGIAIGRVPEARDADRIAVEGAGVTVRGLTWVRSELNGRSAFSAKKSRTLGFEDIPPELMAAVDVYKNPSAAMIEGGLSGAVDLRTRLPFDSPDRAIGVSAEYAVGDLANKERPSGSFLFSDRWNTGIGELGFLISGSASQLTSQTHTLHIDKYYSRTNLPGYEGQTVFAPGGVGWRELTVDRDRLGGSLALQWRPSDTVDVSLQYFIADATFEQNENALWTEQGNGLTGSNLQVSNGYLVGGDIANNFFNGSARYNERESKNHDAALHLTWHPGDRWRFDMDVQRALADTDAADLTIGSPTFAQSDPNALAVNLRLNGSNEPSIRVRPNSVMTDPDQYYYGWAMDHYEKNDADAWAYRADGEYTFDNNDWMDRIRFGIRHEDYNSTTRETGYRWGTVAQSWGGGATTFGDGGVPYVQQGFSDWFHGGRAPSTYLFPRSSAFNSRAAFESTIHTVETLGTNCCDWTPWNGDFADTTPGNDGLGINTQNQKTLAGYVNAHFGKGKLDGNLGVRVVRTENSGTGLLTFSGANLIGAPDESAFANGASMEATDENTYTDVLPSLNVRFKVQDNVFLRLAVARSLARPDFPLLLPAINIQAKLGVMVNGTCNELPDGAGVGNCVSQYNGFSGNPDLEPMRSWQYDLAAEWYLNPTNSLTGAIFYKQLEGFMETSLNSSVEYTNNGQTRTVRVLRPENQGNGYVQGFEVAYNSFFDFLPGFWKNFGARAAFTYVESGGTRNVAANPYDQNQRDNSALDNYPLEGLSKTSYNAELYYSTQRFEARLAYNWREKYVLTMAAANLNIPAWADDYGQLDGSVVWNATPKLKVGLQAVNLTDAPYRILVDNFVDRTGLTYHNWVSADRRYNVFVRCTF</sequence>
<reference evidence="8" key="1">
    <citation type="journal article" date="2019" name="Int. J. Syst. Evol. Microbiol.">
        <title>The Global Catalogue of Microorganisms (GCM) 10K type strain sequencing project: providing services to taxonomists for standard genome sequencing and annotation.</title>
        <authorList>
            <consortium name="The Broad Institute Genomics Platform"/>
            <consortium name="The Broad Institute Genome Sequencing Center for Infectious Disease"/>
            <person name="Wu L."/>
            <person name="Ma J."/>
        </authorList>
    </citation>
    <scope>NUCLEOTIDE SEQUENCE [LARGE SCALE GENOMIC DNA]</scope>
    <source>
        <strain evidence="8">CGMCC 1.10759</strain>
    </source>
</reference>
<feature type="domain" description="TonB-dependent receptor plug" evidence="6">
    <location>
        <begin position="79"/>
        <end position="188"/>
    </location>
</feature>
<evidence type="ECO:0000256" key="3">
    <source>
        <dbReference type="ARBA" id="ARBA00023237"/>
    </source>
</evidence>
<evidence type="ECO:0000313" key="8">
    <source>
        <dbReference type="Proteomes" id="UP001595904"/>
    </source>
</evidence>
<keyword evidence="7" id="KW-0675">Receptor</keyword>
<dbReference type="InterPro" id="IPR036942">
    <property type="entry name" value="Beta-barrel_TonB_sf"/>
</dbReference>
<accession>A0ABV8T079</accession>
<evidence type="ECO:0000256" key="4">
    <source>
        <dbReference type="RuleBase" id="RU003357"/>
    </source>
</evidence>
<dbReference type="InterPro" id="IPR000531">
    <property type="entry name" value="Beta-barrel_TonB"/>
</dbReference>
<dbReference type="PANTHER" id="PTHR40980">
    <property type="entry name" value="PLUG DOMAIN-CONTAINING PROTEIN"/>
    <property type="match status" value="1"/>
</dbReference>
<evidence type="ECO:0000256" key="2">
    <source>
        <dbReference type="ARBA" id="ARBA00023136"/>
    </source>
</evidence>
<keyword evidence="2 4" id="KW-0472">Membrane</keyword>
<dbReference type="RefSeq" id="WP_380602413.1">
    <property type="nucleotide sequence ID" value="NZ_JBHSDU010000014.1"/>
</dbReference>
<feature type="domain" description="TonB-dependent receptor-like beta-barrel" evidence="5">
    <location>
        <begin position="423"/>
        <end position="937"/>
    </location>
</feature>
<evidence type="ECO:0000313" key="7">
    <source>
        <dbReference type="EMBL" id="MFC4312752.1"/>
    </source>
</evidence>
<gene>
    <name evidence="7" type="ORF">ACFPN2_26945</name>
</gene>
<evidence type="ECO:0000256" key="1">
    <source>
        <dbReference type="ARBA" id="ARBA00004442"/>
    </source>
</evidence>
<dbReference type="Pfam" id="PF07715">
    <property type="entry name" value="Plug"/>
    <property type="match status" value="1"/>
</dbReference>
<evidence type="ECO:0000259" key="6">
    <source>
        <dbReference type="Pfam" id="PF07715"/>
    </source>
</evidence>
<evidence type="ECO:0000259" key="5">
    <source>
        <dbReference type="Pfam" id="PF00593"/>
    </source>
</evidence>
<comment type="similarity">
    <text evidence="4">Belongs to the TonB-dependent receptor family.</text>
</comment>
<dbReference type="Gene3D" id="2.40.170.20">
    <property type="entry name" value="TonB-dependent receptor, beta-barrel domain"/>
    <property type="match status" value="1"/>
</dbReference>
<proteinExistence type="inferred from homology"/>
<comment type="caution">
    <text evidence="7">The sequence shown here is derived from an EMBL/GenBank/DDBJ whole genome shotgun (WGS) entry which is preliminary data.</text>
</comment>
<dbReference type="InterPro" id="IPR037066">
    <property type="entry name" value="Plug_dom_sf"/>
</dbReference>